<proteinExistence type="predicted"/>
<evidence type="ECO:0000313" key="4">
    <source>
        <dbReference type="Proteomes" id="UP001501637"/>
    </source>
</evidence>
<evidence type="ECO:0000313" key="3">
    <source>
        <dbReference type="EMBL" id="GAA3152991.1"/>
    </source>
</evidence>
<evidence type="ECO:0000256" key="2">
    <source>
        <dbReference type="SAM" id="Phobius"/>
    </source>
</evidence>
<keyword evidence="2" id="KW-0472">Membrane</keyword>
<name>A0ABP6NN88_9ACTN</name>
<organism evidence="3 4">
    <name type="scientific">Streptomyces rectiviolaceus</name>
    <dbReference type="NCBI Taxonomy" id="332591"/>
    <lineage>
        <taxon>Bacteria</taxon>
        <taxon>Bacillati</taxon>
        <taxon>Actinomycetota</taxon>
        <taxon>Actinomycetes</taxon>
        <taxon>Kitasatosporales</taxon>
        <taxon>Streptomycetaceae</taxon>
        <taxon>Streptomyces</taxon>
    </lineage>
</organism>
<protein>
    <submittedName>
        <fullName evidence="3">Uncharacterized protein</fullName>
    </submittedName>
</protein>
<dbReference type="Proteomes" id="UP001501637">
    <property type="component" value="Unassembled WGS sequence"/>
</dbReference>
<dbReference type="EMBL" id="BAAAUG010000233">
    <property type="protein sequence ID" value="GAA3152991.1"/>
    <property type="molecule type" value="Genomic_DNA"/>
</dbReference>
<gene>
    <name evidence="3" type="ORF">GCM10010449_83670</name>
</gene>
<keyword evidence="2" id="KW-1133">Transmembrane helix</keyword>
<keyword evidence="4" id="KW-1185">Reference proteome</keyword>
<sequence length="111" mass="11709">MEESADAGGDDEGEGDDAGGSRVGLLHGFLLHGPVGARWVVGVYQGLPQVQTLASSALVLPQIQVQAVRVRRRIKSRIGFSGLFGGAVWSYSALFHRGGWGSTGRGQTMSR</sequence>
<feature type="transmembrane region" description="Helical" evidence="2">
    <location>
        <begin position="78"/>
        <end position="95"/>
    </location>
</feature>
<keyword evidence="2" id="KW-0812">Transmembrane</keyword>
<reference evidence="4" key="1">
    <citation type="journal article" date="2019" name="Int. J. Syst. Evol. Microbiol.">
        <title>The Global Catalogue of Microorganisms (GCM) 10K type strain sequencing project: providing services to taxonomists for standard genome sequencing and annotation.</title>
        <authorList>
            <consortium name="The Broad Institute Genomics Platform"/>
            <consortium name="The Broad Institute Genome Sequencing Center for Infectious Disease"/>
            <person name="Wu L."/>
            <person name="Ma J."/>
        </authorList>
    </citation>
    <scope>NUCLEOTIDE SEQUENCE [LARGE SCALE GENOMIC DNA]</scope>
    <source>
        <strain evidence="4">JCM 9092</strain>
    </source>
</reference>
<accession>A0ABP6NN88</accession>
<feature type="compositionally biased region" description="Acidic residues" evidence="1">
    <location>
        <begin position="1"/>
        <end position="17"/>
    </location>
</feature>
<comment type="caution">
    <text evidence="3">The sequence shown here is derived from an EMBL/GenBank/DDBJ whole genome shotgun (WGS) entry which is preliminary data.</text>
</comment>
<feature type="region of interest" description="Disordered" evidence="1">
    <location>
        <begin position="1"/>
        <end position="20"/>
    </location>
</feature>
<evidence type="ECO:0000256" key="1">
    <source>
        <dbReference type="SAM" id="MobiDB-lite"/>
    </source>
</evidence>